<dbReference type="Gene3D" id="3.40.50.300">
    <property type="entry name" value="P-loop containing nucleotide triphosphate hydrolases"/>
    <property type="match status" value="1"/>
</dbReference>
<name>A0A6G4AB91_9ACTN</name>
<accession>A0A6G4AB91</accession>
<dbReference type="InterPro" id="IPR027417">
    <property type="entry name" value="P-loop_NTPase"/>
</dbReference>
<dbReference type="PANTHER" id="PTHR47691">
    <property type="entry name" value="REGULATOR-RELATED"/>
    <property type="match status" value="1"/>
</dbReference>
<dbReference type="EMBL" id="JAAIKT010000008">
    <property type="protein sequence ID" value="NEW70676.1"/>
    <property type="molecule type" value="Genomic_DNA"/>
</dbReference>
<gene>
    <name evidence="3" type="ORF">G4H13_09685</name>
</gene>
<dbReference type="Pfam" id="PF13401">
    <property type="entry name" value="AAA_22"/>
    <property type="match status" value="1"/>
</dbReference>
<organism evidence="3 4">
    <name type="scientific">Streptomyces rhizosphaericus</name>
    <dbReference type="NCBI Taxonomy" id="114699"/>
    <lineage>
        <taxon>Bacteria</taxon>
        <taxon>Bacillati</taxon>
        <taxon>Actinomycetota</taxon>
        <taxon>Actinomycetes</taxon>
        <taxon>Kitasatosporales</taxon>
        <taxon>Streptomycetaceae</taxon>
        <taxon>Streptomyces</taxon>
        <taxon>Streptomyces violaceusniger group</taxon>
    </lineage>
</organism>
<keyword evidence="4" id="KW-1185">Reference proteome</keyword>
<dbReference type="RefSeq" id="WP_164425725.1">
    <property type="nucleotide sequence ID" value="NZ_JAAIKT010000008.1"/>
</dbReference>
<feature type="domain" description="ORC1/DEAH AAA+ ATPase" evidence="2">
    <location>
        <begin position="34"/>
        <end position="136"/>
    </location>
</feature>
<evidence type="ECO:0000256" key="1">
    <source>
        <dbReference type="SAM" id="MobiDB-lite"/>
    </source>
</evidence>
<sequence length="503" mass="53437">MDTALGGGPLTQLSSLVGRTDELVELAGLLDGVRLLTLTGPAGVGKSRLALELVGQEVRGKRRVASVVRLGTCTEPDEIRRQVLAALGEPPGATPPSVATTSEGPDGPESTGRDQLLLLDDCEHVLDSCGRLLTELLPGRPRLRVLATSRESLQLPGETVFSVAALALPETGSDAGPDAVLNACLGSDAVTLFVDRARAVVPGFQLTHDNAEHVGEICARLDGLPLPIEMAARLIRVFPPAEIVTRLEDRLALLTNGWRLADDRHQSLRASLEWSYALLNPEEQALLRRLSVLPGDFGPDAAAAVASDLPAPAAAIPRLLIGLEAKSVITALTDTGGPTRFRLLESMRCLGHDKLIAEGEETEAYERLVSWLTTMCLPLHGEAVIPPTTLERLAKERTNLTHALHRLQAGTDERQLLLASALAAIETADGRVTGTADLVAQALDRAAPDSDYRPAALAAAAALAARDADDDCALRHADDAVELEHGRDRPELPARLLLPRDTT</sequence>
<dbReference type="SUPFAM" id="SSF52540">
    <property type="entry name" value="P-loop containing nucleoside triphosphate hydrolases"/>
    <property type="match status" value="1"/>
</dbReference>
<feature type="region of interest" description="Disordered" evidence="1">
    <location>
        <begin position="88"/>
        <end position="112"/>
    </location>
</feature>
<dbReference type="GO" id="GO:0016887">
    <property type="term" value="F:ATP hydrolysis activity"/>
    <property type="evidence" value="ECO:0007669"/>
    <property type="project" value="InterPro"/>
</dbReference>
<reference evidence="3" key="1">
    <citation type="submission" date="2020-02" db="EMBL/GenBank/DDBJ databases">
        <title>A new Streptomyces sp. for controlling soil-borne diseases.</title>
        <authorList>
            <person name="Li X."/>
            <person name="Tian Y."/>
            <person name="Gao K."/>
        </authorList>
    </citation>
    <scope>NUCLEOTIDE SEQUENCE [LARGE SCALE GENOMIC DNA]</scope>
    <source>
        <strain evidence="3">0250</strain>
    </source>
</reference>
<dbReference type="Proteomes" id="UP000476310">
    <property type="component" value="Unassembled WGS sequence"/>
</dbReference>
<dbReference type="InterPro" id="IPR049945">
    <property type="entry name" value="AAA_22"/>
</dbReference>
<proteinExistence type="predicted"/>
<evidence type="ECO:0000313" key="4">
    <source>
        <dbReference type="Proteomes" id="UP000476310"/>
    </source>
</evidence>
<evidence type="ECO:0000313" key="3">
    <source>
        <dbReference type="EMBL" id="NEW70676.1"/>
    </source>
</evidence>
<evidence type="ECO:0000259" key="2">
    <source>
        <dbReference type="Pfam" id="PF13401"/>
    </source>
</evidence>
<dbReference type="PANTHER" id="PTHR47691:SF3">
    <property type="entry name" value="HTH-TYPE TRANSCRIPTIONAL REGULATOR RV0890C-RELATED"/>
    <property type="match status" value="1"/>
</dbReference>
<comment type="caution">
    <text evidence="3">The sequence shown here is derived from an EMBL/GenBank/DDBJ whole genome shotgun (WGS) entry which is preliminary data.</text>
</comment>
<dbReference type="AlphaFoldDB" id="A0A6G4AB91"/>
<protein>
    <submittedName>
        <fullName evidence="3">AAA family ATPase</fullName>
    </submittedName>
</protein>